<dbReference type="OrthoDB" id="429813at2759"/>
<dbReference type="Pfam" id="PF00501">
    <property type="entry name" value="AMP-binding"/>
    <property type="match status" value="1"/>
</dbReference>
<dbReference type="PANTHER" id="PTHR43201:SF8">
    <property type="entry name" value="ACYL-COA SYNTHETASE FAMILY MEMBER 3"/>
    <property type="match status" value="1"/>
</dbReference>
<dbReference type="PANTHER" id="PTHR43201">
    <property type="entry name" value="ACYL-COA SYNTHETASE"/>
    <property type="match status" value="1"/>
</dbReference>
<sequence>MSPTHLSIKEDAHLRNPGAPAFWTPKKDADIGEVKDWNLVSYKQLCQDVLAQASYWKSLLRERGIYPGEVVTMWIPGMAYEEVALIYGISRAGYTVELISFNITTEEALFCLASLANAKLLIVHISQESKVTNSPIPVHIYSPPAHTAALFKIEIDDGLPSLLEIGKVSNGIAFFLHTSGSTSGRSKLVPWRWDWIAATIERMEMFLPTKPGEPRDVYTWLGTVCHSGQMPYVCLLSLFKGGNSMIQPSSLVFPSSEIDHMTRCCKLTTIAQFPPLFSIHLKRARQDPALLAMLQSLSKVILVGMPLSEDDAKYCHEQGITLLFGFASTECGLLLYSDPHKPGALYRPLDPGIIRFVPASEDSDPPQTLESTMEPKTSVKLLELVDGHFHTGETFEEVEPGYYASRGMTDDWIKLLNGGQCDTRAIESTAMQTCSDLISNCVAVGFHRPLLVLFVEVDAYTEAETDIKQQVLQRLALVQSTMWHHQRILLEKQIRVVEAGSLPRTGSKGNIRRKAVEEMFEEELDRLFATDAVRDAGGR</sequence>
<dbReference type="AlphaFoldDB" id="A0A5C3QSL2"/>
<name>A0A5C3QSL2_9AGAR</name>
<comment type="similarity">
    <text evidence="1">Belongs to the ATP-dependent AMP-binding enzyme family.</text>
</comment>
<keyword evidence="4" id="KW-1185">Reference proteome</keyword>
<reference evidence="3 4" key="1">
    <citation type="journal article" date="2019" name="Nat. Ecol. Evol.">
        <title>Megaphylogeny resolves global patterns of mushroom evolution.</title>
        <authorList>
            <person name="Varga T."/>
            <person name="Krizsan K."/>
            <person name="Foldi C."/>
            <person name="Dima B."/>
            <person name="Sanchez-Garcia M."/>
            <person name="Sanchez-Ramirez S."/>
            <person name="Szollosi G.J."/>
            <person name="Szarkandi J.G."/>
            <person name="Papp V."/>
            <person name="Albert L."/>
            <person name="Andreopoulos W."/>
            <person name="Angelini C."/>
            <person name="Antonin V."/>
            <person name="Barry K.W."/>
            <person name="Bougher N.L."/>
            <person name="Buchanan P."/>
            <person name="Buyck B."/>
            <person name="Bense V."/>
            <person name="Catcheside P."/>
            <person name="Chovatia M."/>
            <person name="Cooper J."/>
            <person name="Damon W."/>
            <person name="Desjardin D."/>
            <person name="Finy P."/>
            <person name="Geml J."/>
            <person name="Haridas S."/>
            <person name="Hughes K."/>
            <person name="Justo A."/>
            <person name="Karasinski D."/>
            <person name="Kautmanova I."/>
            <person name="Kiss B."/>
            <person name="Kocsube S."/>
            <person name="Kotiranta H."/>
            <person name="LaButti K.M."/>
            <person name="Lechner B.E."/>
            <person name="Liimatainen K."/>
            <person name="Lipzen A."/>
            <person name="Lukacs Z."/>
            <person name="Mihaltcheva S."/>
            <person name="Morgado L.N."/>
            <person name="Niskanen T."/>
            <person name="Noordeloos M.E."/>
            <person name="Ohm R.A."/>
            <person name="Ortiz-Santana B."/>
            <person name="Ovrebo C."/>
            <person name="Racz N."/>
            <person name="Riley R."/>
            <person name="Savchenko A."/>
            <person name="Shiryaev A."/>
            <person name="Soop K."/>
            <person name="Spirin V."/>
            <person name="Szebenyi C."/>
            <person name="Tomsovsky M."/>
            <person name="Tulloss R.E."/>
            <person name="Uehling J."/>
            <person name="Grigoriev I.V."/>
            <person name="Vagvolgyi C."/>
            <person name="Papp T."/>
            <person name="Martin F.M."/>
            <person name="Miettinen O."/>
            <person name="Hibbett D.S."/>
            <person name="Nagy L.G."/>
        </authorList>
    </citation>
    <scope>NUCLEOTIDE SEQUENCE [LARGE SCALE GENOMIC DNA]</scope>
    <source>
        <strain evidence="3 4">CBS 309.79</strain>
    </source>
</reference>
<dbReference type="Pfam" id="PF23562">
    <property type="entry name" value="AMP-binding_C_3"/>
    <property type="match status" value="1"/>
</dbReference>
<protein>
    <submittedName>
        <fullName evidence="3">Acetyl-CoA synthetase-like protein</fullName>
    </submittedName>
</protein>
<proteinExistence type="inferred from homology"/>
<dbReference type="GO" id="GO:0006631">
    <property type="term" value="P:fatty acid metabolic process"/>
    <property type="evidence" value="ECO:0007669"/>
    <property type="project" value="TreeGrafter"/>
</dbReference>
<evidence type="ECO:0000313" key="3">
    <source>
        <dbReference type="EMBL" id="TFL04986.1"/>
    </source>
</evidence>
<gene>
    <name evidence="3" type="ORF">BDV98DRAFT_589707</name>
</gene>
<feature type="domain" description="AMP-dependent synthetase/ligase" evidence="2">
    <location>
        <begin position="24"/>
        <end position="337"/>
    </location>
</feature>
<dbReference type="InterPro" id="IPR000873">
    <property type="entry name" value="AMP-dep_synth/lig_dom"/>
</dbReference>
<evidence type="ECO:0000256" key="1">
    <source>
        <dbReference type="ARBA" id="ARBA00006432"/>
    </source>
</evidence>
<organism evidence="3 4">
    <name type="scientific">Pterulicium gracile</name>
    <dbReference type="NCBI Taxonomy" id="1884261"/>
    <lineage>
        <taxon>Eukaryota</taxon>
        <taxon>Fungi</taxon>
        <taxon>Dikarya</taxon>
        <taxon>Basidiomycota</taxon>
        <taxon>Agaricomycotina</taxon>
        <taxon>Agaricomycetes</taxon>
        <taxon>Agaricomycetidae</taxon>
        <taxon>Agaricales</taxon>
        <taxon>Pleurotineae</taxon>
        <taxon>Pterulaceae</taxon>
        <taxon>Pterulicium</taxon>
    </lineage>
</organism>
<dbReference type="STRING" id="1884261.A0A5C3QSL2"/>
<accession>A0A5C3QSL2</accession>
<dbReference type="Gene3D" id="3.40.50.12780">
    <property type="entry name" value="N-terminal domain of ligase-like"/>
    <property type="match status" value="1"/>
</dbReference>
<evidence type="ECO:0000259" key="2">
    <source>
        <dbReference type="Pfam" id="PF00501"/>
    </source>
</evidence>
<dbReference type="InterPro" id="IPR045851">
    <property type="entry name" value="AMP-bd_C_sf"/>
</dbReference>
<evidence type="ECO:0000313" key="4">
    <source>
        <dbReference type="Proteomes" id="UP000305067"/>
    </source>
</evidence>
<dbReference type="EMBL" id="ML178817">
    <property type="protein sequence ID" value="TFL04986.1"/>
    <property type="molecule type" value="Genomic_DNA"/>
</dbReference>
<dbReference type="InterPro" id="IPR042099">
    <property type="entry name" value="ANL_N_sf"/>
</dbReference>
<dbReference type="Gene3D" id="3.30.300.30">
    <property type="match status" value="1"/>
</dbReference>
<dbReference type="Proteomes" id="UP000305067">
    <property type="component" value="Unassembled WGS sequence"/>
</dbReference>
<dbReference type="SUPFAM" id="SSF56801">
    <property type="entry name" value="Acetyl-CoA synthetase-like"/>
    <property type="match status" value="1"/>
</dbReference>
<dbReference type="GO" id="GO:0031956">
    <property type="term" value="F:medium-chain fatty acid-CoA ligase activity"/>
    <property type="evidence" value="ECO:0007669"/>
    <property type="project" value="TreeGrafter"/>
</dbReference>